<evidence type="ECO:0000256" key="1">
    <source>
        <dbReference type="SAM" id="MobiDB-lite"/>
    </source>
</evidence>
<evidence type="ECO:0000313" key="2">
    <source>
        <dbReference type="EMBL" id="CAB3232533.1"/>
    </source>
</evidence>
<feature type="region of interest" description="Disordered" evidence="1">
    <location>
        <begin position="446"/>
        <end position="472"/>
    </location>
</feature>
<feature type="compositionally biased region" description="Polar residues" evidence="1">
    <location>
        <begin position="458"/>
        <end position="472"/>
    </location>
</feature>
<dbReference type="EMBL" id="CADEBC010000478">
    <property type="protein sequence ID" value="CAB3232533.1"/>
    <property type="molecule type" value="Genomic_DNA"/>
</dbReference>
<dbReference type="OrthoDB" id="7377039at2759"/>
<protein>
    <submittedName>
        <fullName evidence="2">Uncharacterized protein</fullName>
    </submittedName>
</protein>
<keyword evidence="3" id="KW-1185">Reference proteome</keyword>
<name>A0A8S0ZLB8_ARCPL</name>
<evidence type="ECO:0000313" key="3">
    <source>
        <dbReference type="Proteomes" id="UP000494106"/>
    </source>
</evidence>
<proteinExistence type="predicted"/>
<organism evidence="2 3">
    <name type="scientific">Arctia plantaginis</name>
    <name type="common">Wood tiger moth</name>
    <name type="synonym">Phalaena plantaginis</name>
    <dbReference type="NCBI Taxonomy" id="874455"/>
    <lineage>
        <taxon>Eukaryota</taxon>
        <taxon>Metazoa</taxon>
        <taxon>Ecdysozoa</taxon>
        <taxon>Arthropoda</taxon>
        <taxon>Hexapoda</taxon>
        <taxon>Insecta</taxon>
        <taxon>Pterygota</taxon>
        <taxon>Neoptera</taxon>
        <taxon>Endopterygota</taxon>
        <taxon>Lepidoptera</taxon>
        <taxon>Glossata</taxon>
        <taxon>Ditrysia</taxon>
        <taxon>Noctuoidea</taxon>
        <taxon>Erebidae</taxon>
        <taxon>Arctiinae</taxon>
        <taxon>Arctia</taxon>
    </lineage>
</organism>
<accession>A0A8S0ZLB8</accession>
<reference evidence="2 3" key="1">
    <citation type="submission" date="2020-04" db="EMBL/GenBank/DDBJ databases">
        <authorList>
            <person name="Wallbank WR R."/>
            <person name="Pardo Diaz C."/>
            <person name="Kozak K."/>
            <person name="Martin S."/>
            <person name="Jiggins C."/>
            <person name="Moest M."/>
            <person name="Warren A I."/>
            <person name="Byers J.R.P. K."/>
            <person name="Montejo-Kovacevich G."/>
            <person name="Yen C E."/>
        </authorList>
    </citation>
    <scope>NUCLEOTIDE SEQUENCE [LARGE SCALE GENOMIC DNA]</scope>
</reference>
<dbReference type="Proteomes" id="UP000494106">
    <property type="component" value="Unassembled WGS sequence"/>
</dbReference>
<sequence>MWATLSKYINSTNPLNKLALHNIALMLEAYLDHQNKEEHEEVFRPDDTTIAERKNDNISIVLKNIKKLLGTVDAITKIKERVLVNFKPTYDEQDPGCKQKNEDNLFSSIALSYKIYLDNAKCRIDDDPEFLREKAQLRMDRQPNSKLISSQRVHDFYDNVDEGVIDEAESTDHFHGDLMAVVNYPRSPDRLNQKTLTRSLQKVFMHLNGRSPPLTLDDKSKTAVKTNNIESDGNAPLNTNKVVSKDLLQDIVDVNTASKVLTKLQNSSLQNTQLDVINIALSNEKGYVELSYLVKYPKSVIYRPQYLVKNILSYDDCIKASHLDVNLEEKQLLKVLRFLPDDSTQVLFENREITSPLAIHDIINKASNEANKSTLIEHTSVPLQENKIQTGVKQTYSNVNDEIQTNTDHTESLNDFKISSNVNPTDSLQKDKVETDFKQANFNLQDKINSHPYPASPSGRNKITINPNVADS</sequence>
<gene>
    <name evidence="2" type="ORF">APLA_LOCUS4880</name>
</gene>
<dbReference type="AlphaFoldDB" id="A0A8S0ZLB8"/>
<comment type="caution">
    <text evidence="2">The sequence shown here is derived from an EMBL/GenBank/DDBJ whole genome shotgun (WGS) entry which is preliminary data.</text>
</comment>